<reference evidence="3" key="1">
    <citation type="journal article" date="2022" name="Front. Microbiol.">
        <title>Mirubactin C rescues the lethal effect of cell wall biosynthesis mutations in Bacillus subtilis.</title>
        <authorList>
            <person name="Kepplinger B."/>
            <person name="Wen X."/>
            <person name="Tyler A.R."/>
            <person name="Kim B.Y."/>
            <person name="Brown J."/>
            <person name="Banks P."/>
            <person name="Dashti Y."/>
            <person name="Mackenzie E.S."/>
            <person name="Wills C."/>
            <person name="Kawai Y."/>
            <person name="Waldron K.J."/>
            <person name="Allenby N.E.E."/>
            <person name="Wu L.J."/>
            <person name="Hall M.J."/>
            <person name="Errington J."/>
        </authorList>
    </citation>
    <scope>NUCLEOTIDE SEQUENCE</scope>
    <source>
        <strain evidence="3">MDA8-470</strain>
    </source>
</reference>
<keyword evidence="4" id="KW-1185">Reference proteome</keyword>
<proteinExistence type="predicted"/>
<dbReference type="InterPro" id="IPR000241">
    <property type="entry name" value="RlmKL-like_Mtase"/>
</dbReference>
<dbReference type="EMBL" id="CP098740">
    <property type="protein sequence ID" value="UZK55640.1"/>
    <property type="molecule type" value="Genomic_DNA"/>
</dbReference>
<dbReference type="PROSITE" id="PS00092">
    <property type="entry name" value="N6_MTASE"/>
    <property type="match status" value="1"/>
</dbReference>
<name>A0ABY6PTL1_9ACTN</name>
<gene>
    <name evidence="3" type="ORF">NEH16_17270</name>
</gene>
<dbReference type="PANTHER" id="PTHR14911:SF13">
    <property type="entry name" value="TRNA (GUANINE(6)-N2)-METHYLTRANSFERASE THUMP3"/>
    <property type="match status" value="1"/>
</dbReference>
<dbReference type="InterPro" id="IPR002052">
    <property type="entry name" value="DNA_methylase_N6_adenine_CS"/>
</dbReference>
<dbReference type="Pfam" id="PF01170">
    <property type="entry name" value="UPF0020"/>
    <property type="match status" value="1"/>
</dbReference>
<dbReference type="InterPro" id="IPR029063">
    <property type="entry name" value="SAM-dependent_MTases_sf"/>
</dbReference>
<dbReference type="Gene3D" id="3.40.50.150">
    <property type="entry name" value="Vaccinia Virus protein VP39"/>
    <property type="match status" value="1"/>
</dbReference>
<evidence type="ECO:0000313" key="3">
    <source>
        <dbReference type="EMBL" id="UZK55640.1"/>
    </source>
</evidence>
<evidence type="ECO:0000259" key="2">
    <source>
        <dbReference type="Pfam" id="PF01170"/>
    </source>
</evidence>
<dbReference type="Proteomes" id="UP001164963">
    <property type="component" value="Chromosome"/>
</dbReference>
<evidence type="ECO:0000256" key="1">
    <source>
        <dbReference type="SAM" id="MobiDB-lite"/>
    </source>
</evidence>
<feature type="region of interest" description="Disordered" evidence="1">
    <location>
        <begin position="289"/>
        <end position="314"/>
    </location>
</feature>
<organism evidence="3 4">
    <name type="scientific">Streptomyces drozdowiczii</name>
    <dbReference type="NCBI Taxonomy" id="202862"/>
    <lineage>
        <taxon>Bacteria</taxon>
        <taxon>Bacillati</taxon>
        <taxon>Actinomycetota</taxon>
        <taxon>Actinomycetes</taxon>
        <taxon>Kitasatosporales</taxon>
        <taxon>Streptomycetaceae</taxon>
        <taxon>Streptomyces</taxon>
    </lineage>
</organism>
<sequence>MERVASIPFAKNAFAVISETRRGDIDANVAQLTGSLRTRQFPALLGERSRGFRVMVHVDGELASIGGAQKRELERTISACTGLRLEAGGRGQEYWVIGRLDMDSLMFCARLPKPAQPRKARGALSHELSSMLVLASDPHPGDTFLDPFAGSGSFVVARLGMPAREIVYSDLDLAEHRENLPPEALSDGRVRLLAEDALTLPSVADASVDVVVTDPPWGEHEELPMPYEEFADLTSLSLARVLRPEAGRFVLLCARRGVPAFEEALESAGLRVAATHDILVNGHPATVFTGTRDAAPQPERAATGASRKTPSKPLLIGMGTYRRSLNRFSR</sequence>
<feature type="domain" description="Ribosomal RNA large subunit methyltransferase K/L-like methyltransferase" evidence="2">
    <location>
        <begin position="118"/>
        <end position="273"/>
    </location>
</feature>
<protein>
    <recommendedName>
        <fullName evidence="2">Ribosomal RNA large subunit methyltransferase K/L-like methyltransferase domain-containing protein</fullName>
    </recommendedName>
</protein>
<evidence type="ECO:0000313" key="4">
    <source>
        <dbReference type="Proteomes" id="UP001164963"/>
    </source>
</evidence>
<dbReference type="RefSeq" id="WP_265543449.1">
    <property type="nucleotide sequence ID" value="NZ_CP098740.1"/>
</dbReference>
<dbReference type="SUPFAM" id="SSF53335">
    <property type="entry name" value="S-adenosyl-L-methionine-dependent methyltransferases"/>
    <property type="match status" value="1"/>
</dbReference>
<dbReference type="PANTHER" id="PTHR14911">
    <property type="entry name" value="THUMP DOMAIN-CONTAINING"/>
    <property type="match status" value="1"/>
</dbReference>
<accession>A0ABY6PTL1</accession>